<dbReference type="RefSeq" id="WP_132201124.1">
    <property type="nucleotide sequence ID" value="NZ_SMKY01000190.1"/>
</dbReference>
<comment type="caution">
    <text evidence="1">The sequence shown here is derived from an EMBL/GenBank/DDBJ whole genome shotgun (WGS) entry which is preliminary data.</text>
</comment>
<proteinExistence type="predicted"/>
<organism evidence="1 2">
    <name type="scientific">Actinomadura darangshiensis</name>
    <dbReference type="NCBI Taxonomy" id="705336"/>
    <lineage>
        <taxon>Bacteria</taxon>
        <taxon>Bacillati</taxon>
        <taxon>Actinomycetota</taxon>
        <taxon>Actinomycetes</taxon>
        <taxon>Streptosporangiales</taxon>
        <taxon>Thermomonosporaceae</taxon>
        <taxon>Actinomadura</taxon>
    </lineage>
</organism>
<sequence length="104" mass="11574">MVRRRTRRYRDPATGQLVEEVEEDVAPPDWRAAAWVLERRHPDGFARPSQLQVSGPDGGPVEIEQTPGLAALAERVAESLAEYRAELEGLDDEEEVHANTVTPS</sequence>
<name>A0A4R5ALB2_9ACTN</name>
<gene>
    <name evidence="1" type="ORF">E1293_31475</name>
</gene>
<reference evidence="1 2" key="1">
    <citation type="submission" date="2019-03" db="EMBL/GenBank/DDBJ databases">
        <title>Draft genome sequences of novel Actinobacteria.</title>
        <authorList>
            <person name="Sahin N."/>
            <person name="Ay H."/>
            <person name="Saygin H."/>
        </authorList>
    </citation>
    <scope>NUCLEOTIDE SEQUENCE [LARGE SCALE GENOMIC DNA]</scope>
    <source>
        <strain evidence="1 2">DSM 45941</strain>
    </source>
</reference>
<dbReference type="OrthoDB" id="4205455at2"/>
<evidence type="ECO:0000313" key="1">
    <source>
        <dbReference type="EMBL" id="TDD73383.1"/>
    </source>
</evidence>
<protein>
    <submittedName>
        <fullName evidence="1">Uncharacterized protein</fullName>
    </submittedName>
</protein>
<accession>A0A4R5ALB2</accession>
<dbReference type="AlphaFoldDB" id="A0A4R5ALB2"/>
<keyword evidence="2" id="KW-1185">Reference proteome</keyword>
<evidence type="ECO:0000313" key="2">
    <source>
        <dbReference type="Proteomes" id="UP000295578"/>
    </source>
</evidence>
<dbReference type="EMBL" id="SMKY01000190">
    <property type="protein sequence ID" value="TDD73383.1"/>
    <property type="molecule type" value="Genomic_DNA"/>
</dbReference>
<dbReference type="Proteomes" id="UP000295578">
    <property type="component" value="Unassembled WGS sequence"/>
</dbReference>